<accession>A0A343JDX0</accession>
<dbReference type="Gene3D" id="3.20.20.450">
    <property type="entry name" value="EAL domain"/>
    <property type="match status" value="1"/>
</dbReference>
<evidence type="ECO:0000256" key="1">
    <source>
        <dbReference type="SAM" id="Coils"/>
    </source>
</evidence>
<dbReference type="Proteomes" id="UP000264883">
    <property type="component" value="Chromosome"/>
</dbReference>
<protein>
    <recommendedName>
        <fullName evidence="7">Diguanylate phosphodiesterase</fullName>
    </recommendedName>
</protein>
<dbReference type="Pfam" id="PF00990">
    <property type="entry name" value="GGDEF"/>
    <property type="match status" value="1"/>
</dbReference>
<dbReference type="OrthoDB" id="9762141at2"/>
<dbReference type="Pfam" id="PF00563">
    <property type="entry name" value="EAL"/>
    <property type="match status" value="1"/>
</dbReference>
<reference evidence="5 6" key="1">
    <citation type="submission" date="2016-08" db="EMBL/GenBank/DDBJ databases">
        <title>Complete Genome Sequence Of The Indigo Reducing Clostridium isatidis DSM15098.</title>
        <authorList>
            <person name="Little G.T."/>
            <person name="Minton N.P."/>
        </authorList>
    </citation>
    <scope>NUCLEOTIDE SEQUENCE [LARGE SCALE GENOMIC DNA]</scope>
    <source>
        <strain evidence="5 6">DSM 15098</strain>
    </source>
</reference>
<proteinExistence type="predicted"/>
<keyword evidence="2" id="KW-1133">Transmembrane helix</keyword>
<dbReference type="Gene3D" id="3.30.70.270">
    <property type="match status" value="1"/>
</dbReference>
<dbReference type="SUPFAM" id="SSF55073">
    <property type="entry name" value="Nucleotide cyclase"/>
    <property type="match status" value="1"/>
</dbReference>
<dbReference type="InterPro" id="IPR001633">
    <property type="entry name" value="EAL_dom"/>
</dbReference>
<keyword evidence="2" id="KW-0812">Transmembrane</keyword>
<gene>
    <name evidence="5" type="ORF">BEN51_09610</name>
</gene>
<dbReference type="InterPro" id="IPR029787">
    <property type="entry name" value="Nucleotide_cyclase"/>
</dbReference>
<dbReference type="SMART" id="SM00052">
    <property type="entry name" value="EAL"/>
    <property type="match status" value="1"/>
</dbReference>
<dbReference type="PANTHER" id="PTHR33121:SF71">
    <property type="entry name" value="OXYGEN SENSOR PROTEIN DOSP"/>
    <property type="match status" value="1"/>
</dbReference>
<dbReference type="NCBIfam" id="TIGR00254">
    <property type="entry name" value="GGDEF"/>
    <property type="match status" value="1"/>
</dbReference>
<keyword evidence="1" id="KW-0175">Coiled coil</keyword>
<feature type="transmembrane region" description="Helical" evidence="2">
    <location>
        <begin position="37"/>
        <end position="59"/>
    </location>
</feature>
<evidence type="ECO:0000259" key="3">
    <source>
        <dbReference type="PROSITE" id="PS50883"/>
    </source>
</evidence>
<dbReference type="SMART" id="SM00267">
    <property type="entry name" value="GGDEF"/>
    <property type="match status" value="1"/>
</dbReference>
<dbReference type="InterPro" id="IPR000160">
    <property type="entry name" value="GGDEF_dom"/>
</dbReference>
<dbReference type="KEGG" id="cia:BEN51_09610"/>
<dbReference type="AlphaFoldDB" id="A0A343JDX0"/>
<evidence type="ECO:0000313" key="6">
    <source>
        <dbReference type="Proteomes" id="UP000264883"/>
    </source>
</evidence>
<evidence type="ECO:0000259" key="4">
    <source>
        <dbReference type="PROSITE" id="PS50887"/>
    </source>
</evidence>
<dbReference type="InterPro" id="IPR035919">
    <property type="entry name" value="EAL_sf"/>
</dbReference>
<dbReference type="GO" id="GO:0071111">
    <property type="term" value="F:cyclic-guanylate-specific phosphodiesterase activity"/>
    <property type="evidence" value="ECO:0007669"/>
    <property type="project" value="InterPro"/>
</dbReference>
<dbReference type="SUPFAM" id="SSF141868">
    <property type="entry name" value="EAL domain-like"/>
    <property type="match status" value="1"/>
</dbReference>
<dbReference type="Gene3D" id="3.30.450.20">
    <property type="entry name" value="PAS domain"/>
    <property type="match status" value="1"/>
</dbReference>
<dbReference type="PROSITE" id="PS50883">
    <property type="entry name" value="EAL"/>
    <property type="match status" value="1"/>
</dbReference>
<name>A0A343JDX0_9CLOT</name>
<dbReference type="PANTHER" id="PTHR33121">
    <property type="entry name" value="CYCLIC DI-GMP PHOSPHODIESTERASE PDEF"/>
    <property type="match status" value="1"/>
</dbReference>
<keyword evidence="2" id="KW-0472">Membrane</keyword>
<keyword evidence="6" id="KW-1185">Reference proteome</keyword>
<dbReference type="EMBL" id="CP016786">
    <property type="protein sequence ID" value="ASW43728.1"/>
    <property type="molecule type" value="Genomic_DNA"/>
</dbReference>
<dbReference type="PROSITE" id="PS50887">
    <property type="entry name" value="GGDEF"/>
    <property type="match status" value="1"/>
</dbReference>
<evidence type="ECO:0000313" key="5">
    <source>
        <dbReference type="EMBL" id="ASW43728.1"/>
    </source>
</evidence>
<sequence length="682" mass="78765">MTALKKFITFLLYLTLTVCFLITIALLLNNYLYANNLILIIAIIILSIIFLVSLTYLYIKDKIINRVDLISKAIINLKGYLKKYNDSTEVYEDKIIKTDELEEIFYDIKEIEEKLEDLENNIFQRESDYINILNAMTNSFFYLKAIEDKNGEYIDGIIKDVNYAGAELLDTTKEELINRKLSEVYKDFSIYKDQIFEMLKRVKEFKSECIAKEIRIIKEKWGVISVYSLREGYFSIIVNNVTEIKKYAEKMSYIATFDNLTGLLNRHNLIEYLNKLVSEKEEFSVYFLDLDNFKSINDTLGHSTGDEVLKIISNKLKNIYSEEINVGRLGGDEFIVVRKGKNIDEEIEKFSLSISRMLNETIKINRYSFNTEASIGISYYPQHATDAETLLKYADISMYEGKRAGGNKIRVFSPDMLENVYIAARLSNAIKNNELEVYYQPIYDVNNDKIVSAEALIRWISDEEIIPPNKFIPIAKKNGDILLIDEIVIRDAARFCKKIREKGESSFIVSVNISHALLKQSYFLSKIIKIVEEEGIAPDFLRFEITEDETIDDSEFTANVLKELKKLGFGISLDDFGVGYSSFNHIKTLPLDTLKIDRSLIFSIEEDKRTFSIIDTLINLSHSLGLDVICEGVEKKNEMELLKSIGCDKIQGYYISKVINKNDFIEFLLNFNKSHESDILNN</sequence>
<feature type="transmembrane region" description="Helical" evidence="2">
    <location>
        <begin position="7"/>
        <end position="31"/>
    </location>
</feature>
<feature type="coiled-coil region" evidence="1">
    <location>
        <begin position="101"/>
        <end position="128"/>
    </location>
</feature>
<dbReference type="InterPro" id="IPR043128">
    <property type="entry name" value="Rev_trsase/Diguanyl_cyclase"/>
</dbReference>
<evidence type="ECO:0008006" key="7">
    <source>
        <dbReference type="Google" id="ProtNLM"/>
    </source>
</evidence>
<feature type="domain" description="EAL" evidence="3">
    <location>
        <begin position="419"/>
        <end position="672"/>
    </location>
</feature>
<organism evidence="5 6">
    <name type="scientific">Clostridium isatidis</name>
    <dbReference type="NCBI Taxonomy" id="182773"/>
    <lineage>
        <taxon>Bacteria</taxon>
        <taxon>Bacillati</taxon>
        <taxon>Bacillota</taxon>
        <taxon>Clostridia</taxon>
        <taxon>Eubacteriales</taxon>
        <taxon>Clostridiaceae</taxon>
        <taxon>Clostridium</taxon>
    </lineage>
</organism>
<feature type="domain" description="GGDEF" evidence="4">
    <location>
        <begin position="281"/>
        <end position="414"/>
    </location>
</feature>
<dbReference type="CDD" id="cd01949">
    <property type="entry name" value="GGDEF"/>
    <property type="match status" value="1"/>
</dbReference>
<dbReference type="RefSeq" id="WP_119865862.1">
    <property type="nucleotide sequence ID" value="NZ_CP016786.1"/>
</dbReference>
<dbReference type="CDD" id="cd01948">
    <property type="entry name" value="EAL"/>
    <property type="match status" value="1"/>
</dbReference>
<dbReference type="InterPro" id="IPR050706">
    <property type="entry name" value="Cyclic-di-GMP_PDE-like"/>
</dbReference>
<evidence type="ECO:0000256" key="2">
    <source>
        <dbReference type="SAM" id="Phobius"/>
    </source>
</evidence>